<dbReference type="InterPro" id="IPR014975">
    <property type="entry name" value="DUF1836"/>
</dbReference>
<dbReference type="EMBL" id="JAHLFP010000046">
    <property type="protein sequence ID" value="MBU3806359.1"/>
    <property type="molecule type" value="Genomic_DNA"/>
</dbReference>
<comment type="caution">
    <text evidence="1">The sequence shown here is derived from an EMBL/GenBank/DDBJ whole genome shotgun (WGS) entry which is preliminary data.</text>
</comment>
<evidence type="ECO:0000313" key="1">
    <source>
        <dbReference type="EMBL" id="MBU3806359.1"/>
    </source>
</evidence>
<dbReference type="PANTHER" id="PTHR40056">
    <property type="entry name" value="HYPOTHETICAL CYTOSOLIC PROTEIN"/>
    <property type="match status" value="1"/>
</dbReference>
<evidence type="ECO:0000313" key="2">
    <source>
        <dbReference type="Proteomes" id="UP000713596"/>
    </source>
</evidence>
<name>A0A948T3D4_9FIRM</name>
<dbReference type="Pfam" id="PF08876">
    <property type="entry name" value="DUF1836"/>
    <property type="match status" value="1"/>
</dbReference>
<protein>
    <submittedName>
        <fullName evidence="1">DUF1836 domain-containing protein</fullName>
    </submittedName>
</protein>
<dbReference type="Proteomes" id="UP000713596">
    <property type="component" value="Unassembled WGS sequence"/>
</dbReference>
<accession>A0A948T3D4</accession>
<proteinExistence type="predicted"/>
<sequence length="188" mass="21710">MKQMFIKSVQAQQMRQFHCPRWSELPGIALYMDQVTGYVNEIFAPLSVQQQEKTLTKAMVNNYVKLKVMTAPEKKKYHRAHMAYLVTICMLKQVFSLPEITQMIGIQIAHCPVEQAYDRFCDELELAFEQLLEDGFCPSNQPESAELALLRRAVQACAGKVFVQKELEFFMVETASEHRLKGEKNEAR</sequence>
<organism evidence="1 2">
    <name type="scientific">Candidatus Allofournierella pullistercoris</name>
    <dbReference type="NCBI Taxonomy" id="2838597"/>
    <lineage>
        <taxon>Bacteria</taxon>
        <taxon>Bacillati</taxon>
        <taxon>Bacillota</taxon>
        <taxon>Clostridia</taxon>
        <taxon>Eubacteriales</taxon>
        <taxon>Oscillospiraceae</taxon>
        <taxon>Allofournierella</taxon>
    </lineage>
</organism>
<reference evidence="1" key="2">
    <citation type="submission" date="2021-04" db="EMBL/GenBank/DDBJ databases">
        <authorList>
            <person name="Gilroy R."/>
        </authorList>
    </citation>
    <scope>NUCLEOTIDE SEQUENCE</scope>
    <source>
        <strain evidence="1">B5_2728</strain>
    </source>
</reference>
<dbReference type="PANTHER" id="PTHR40056:SF1">
    <property type="entry name" value="DUF1836 DOMAIN-CONTAINING PROTEIN"/>
    <property type="match status" value="1"/>
</dbReference>
<reference evidence="1" key="1">
    <citation type="journal article" date="2021" name="PeerJ">
        <title>Extensive microbial diversity within the chicken gut microbiome revealed by metagenomics and culture.</title>
        <authorList>
            <person name="Gilroy R."/>
            <person name="Ravi A."/>
            <person name="Getino M."/>
            <person name="Pursley I."/>
            <person name="Horton D.L."/>
            <person name="Alikhan N.F."/>
            <person name="Baker D."/>
            <person name="Gharbi K."/>
            <person name="Hall N."/>
            <person name="Watson M."/>
            <person name="Adriaenssens E.M."/>
            <person name="Foster-Nyarko E."/>
            <person name="Jarju S."/>
            <person name="Secka A."/>
            <person name="Antonio M."/>
            <person name="Oren A."/>
            <person name="Chaudhuri R.R."/>
            <person name="La Ragione R."/>
            <person name="Hildebrand F."/>
            <person name="Pallen M.J."/>
        </authorList>
    </citation>
    <scope>NUCLEOTIDE SEQUENCE</scope>
    <source>
        <strain evidence="1">B5_2728</strain>
    </source>
</reference>
<gene>
    <name evidence="1" type="ORF">H9882_05650</name>
</gene>
<dbReference type="AlphaFoldDB" id="A0A948T3D4"/>